<dbReference type="Proteomes" id="UP000218399">
    <property type="component" value="Unassembled WGS sequence"/>
</dbReference>
<keyword evidence="1" id="KW-0805">Transcription regulation</keyword>
<feature type="region of interest" description="Disordered" evidence="5">
    <location>
        <begin position="1"/>
        <end position="30"/>
    </location>
</feature>
<protein>
    <submittedName>
        <fullName evidence="7">TetR family transcriptional regulator</fullName>
    </submittedName>
</protein>
<dbReference type="Pfam" id="PF00440">
    <property type="entry name" value="TetR_N"/>
    <property type="match status" value="1"/>
</dbReference>
<evidence type="ECO:0000313" key="8">
    <source>
        <dbReference type="Proteomes" id="UP000218399"/>
    </source>
</evidence>
<dbReference type="InterPro" id="IPR009057">
    <property type="entry name" value="Homeodomain-like_sf"/>
</dbReference>
<dbReference type="GO" id="GO:0000976">
    <property type="term" value="F:transcription cis-regulatory region binding"/>
    <property type="evidence" value="ECO:0007669"/>
    <property type="project" value="TreeGrafter"/>
</dbReference>
<evidence type="ECO:0000256" key="2">
    <source>
        <dbReference type="ARBA" id="ARBA00023125"/>
    </source>
</evidence>
<evidence type="ECO:0000313" key="7">
    <source>
        <dbReference type="EMBL" id="PAU67954.1"/>
    </source>
</evidence>
<name>A0A2A2EFD9_9BIFI</name>
<keyword evidence="2 4" id="KW-0238">DNA-binding</keyword>
<dbReference type="EMBL" id="MVOH01000008">
    <property type="protein sequence ID" value="PAU67954.1"/>
    <property type="molecule type" value="Genomic_DNA"/>
</dbReference>
<gene>
    <name evidence="7" type="ORF">B1526_0929</name>
</gene>
<reference evidence="7 8" key="1">
    <citation type="journal article" date="2017" name="ISME J.">
        <title>Unveiling bifidobacterial biogeography across the mammalian branch of the tree of life.</title>
        <authorList>
            <person name="Milani C."/>
            <person name="Mangifesta M."/>
            <person name="Mancabelli L."/>
            <person name="Lugli G.A."/>
            <person name="James K."/>
            <person name="Duranti S."/>
            <person name="Turroni F."/>
            <person name="Ferrario C."/>
            <person name="Ossiprandi M.C."/>
            <person name="van Sinderen D."/>
            <person name="Ventura M."/>
        </authorList>
    </citation>
    <scope>NUCLEOTIDE SEQUENCE [LARGE SCALE GENOMIC DNA]</scope>
    <source>
        <strain evidence="8">Ham19E</strain>
    </source>
</reference>
<dbReference type="OrthoDB" id="9796019at2"/>
<dbReference type="RefSeq" id="WP_095614924.1">
    <property type="nucleotide sequence ID" value="NZ_MVOH01000008.1"/>
</dbReference>
<feature type="domain" description="HTH tetR-type" evidence="6">
    <location>
        <begin position="29"/>
        <end position="89"/>
    </location>
</feature>
<dbReference type="Gene3D" id="1.10.357.10">
    <property type="entry name" value="Tetracycline Repressor, domain 2"/>
    <property type="match status" value="1"/>
</dbReference>
<dbReference type="GO" id="GO:0003700">
    <property type="term" value="F:DNA-binding transcription factor activity"/>
    <property type="evidence" value="ECO:0007669"/>
    <property type="project" value="TreeGrafter"/>
</dbReference>
<proteinExistence type="predicted"/>
<dbReference type="InterPro" id="IPR036271">
    <property type="entry name" value="Tet_transcr_reg_TetR-rel_C_sf"/>
</dbReference>
<evidence type="ECO:0000259" key="6">
    <source>
        <dbReference type="PROSITE" id="PS50977"/>
    </source>
</evidence>
<dbReference type="Gene3D" id="1.10.10.60">
    <property type="entry name" value="Homeodomain-like"/>
    <property type="match status" value="1"/>
</dbReference>
<dbReference type="SUPFAM" id="SSF46689">
    <property type="entry name" value="Homeodomain-like"/>
    <property type="match status" value="1"/>
</dbReference>
<dbReference type="PANTHER" id="PTHR30055:SF234">
    <property type="entry name" value="HTH-TYPE TRANSCRIPTIONAL REGULATOR BETI"/>
    <property type="match status" value="1"/>
</dbReference>
<dbReference type="PROSITE" id="PS50977">
    <property type="entry name" value="HTH_TETR_2"/>
    <property type="match status" value="1"/>
</dbReference>
<dbReference type="InterPro" id="IPR050109">
    <property type="entry name" value="HTH-type_TetR-like_transc_reg"/>
</dbReference>
<dbReference type="InterPro" id="IPR001647">
    <property type="entry name" value="HTH_TetR"/>
</dbReference>
<dbReference type="SUPFAM" id="SSF48498">
    <property type="entry name" value="Tetracyclin repressor-like, C-terminal domain"/>
    <property type="match status" value="1"/>
</dbReference>
<keyword evidence="8" id="KW-1185">Reference proteome</keyword>
<evidence type="ECO:0000256" key="5">
    <source>
        <dbReference type="SAM" id="MobiDB-lite"/>
    </source>
</evidence>
<evidence type="ECO:0000256" key="4">
    <source>
        <dbReference type="PROSITE-ProRule" id="PRU00335"/>
    </source>
</evidence>
<dbReference type="PANTHER" id="PTHR30055">
    <property type="entry name" value="HTH-TYPE TRANSCRIPTIONAL REGULATOR RUTR"/>
    <property type="match status" value="1"/>
</dbReference>
<comment type="caution">
    <text evidence="7">The sequence shown here is derived from an EMBL/GenBank/DDBJ whole genome shotgun (WGS) entry which is preliminary data.</text>
</comment>
<sequence length="207" mass="22664">MTAHDGITAPRGDDGAPMRGAQRHGQRRERTDGKILRAALDIIIAQGIGAVTIEAVARRSGVAKTTIYRRYANREDLIHHLTSTIVLPLDFDDVEPTHAGLRTVLCHIVDCFDDRIGLTAVGVVLSSSNDHLRALADGVLRPACERFCAFLTRGVDAGTYRRGLDMPFLFRTVLGSMLACKALGDPRDSHEAWASHMTELLWPAIRA</sequence>
<evidence type="ECO:0000256" key="1">
    <source>
        <dbReference type="ARBA" id="ARBA00023015"/>
    </source>
</evidence>
<keyword evidence="3" id="KW-0804">Transcription</keyword>
<feature type="DNA-binding region" description="H-T-H motif" evidence="4">
    <location>
        <begin position="52"/>
        <end position="71"/>
    </location>
</feature>
<dbReference type="PRINTS" id="PR00455">
    <property type="entry name" value="HTHTETR"/>
</dbReference>
<evidence type="ECO:0000256" key="3">
    <source>
        <dbReference type="ARBA" id="ARBA00023163"/>
    </source>
</evidence>
<organism evidence="7 8">
    <name type="scientific">Bifidobacterium criceti</name>
    <dbReference type="NCBI Taxonomy" id="1960969"/>
    <lineage>
        <taxon>Bacteria</taxon>
        <taxon>Bacillati</taxon>
        <taxon>Actinomycetota</taxon>
        <taxon>Actinomycetes</taxon>
        <taxon>Bifidobacteriales</taxon>
        <taxon>Bifidobacteriaceae</taxon>
        <taxon>Bifidobacterium</taxon>
    </lineage>
</organism>
<accession>A0A2A2EFD9</accession>
<dbReference type="AlphaFoldDB" id="A0A2A2EFD9"/>